<reference evidence="1" key="1">
    <citation type="submission" date="2017-05" db="UniProtKB">
        <authorList>
            <consortium name="EnsemblMetazoa"/>
        </authorList>
    </citation>
    <scope>IDENTIFICATION</scope>
</reference>
<evidence type="ECO:0000313" key="1">
    <source>
        <dbReference type="EnsemblMetazoa" id="Aqu2.1.43126_001"/>
    </source>
</evidence>
<dbReference type="EnsemblMetazoa" id="Aqu2.1.43126_001">
    <property type="protein sequence ID" value="Aqu2.1.43126_001"/>
    <property type="gene ID" value="Aqu2.1.43126"/>
</dbReference>
<proteinExistence type="predicted"/>
<dbReference type="AlphaFoldDB" id="A0A1X7VRY5"/>
<dbReference type="OrthoDB" id="7470624at2759"/>
<name>A0A1X7VRY5_AMPQE</name>
<accession>A0A1X7VRY5</accession>
<dbReference type="InParanoid" id="A0A1X7VRY5"/>
<organism evidence="1">
    <name type="scientific">Amphimedon queenslandica</name>
    <name type="common">Sponge</name>
    <dbReference type="NCBI Taxonomy" id="400682"/>
    <lineage>
        <taxon>Eukaryota</taxon>
        <taxon>Metazoa</taxon>
        <taxon>Porifera</taxon>
        <taxon>Demospongiae</taxon>
        <taxon>Heteroscleromorpha</taxon>
        <taxon>Haplosclerida</taxon>
        <taxon>Niphatidae</taxon>
        <taxon>Amphimedon</taxon>
    </lineage>
</organism>
<protein>
    <submittedName>
        <fullName evidence="1">Uncharacterized protein</fullName>
    </submittedName>
</protein>
<sequence length="113" mass="12560">MLICERTSELEPVNTTEEEYDWAEAVQSYPDIDNAPHFIAQGRQNTIPTPITISASPDKLKGRQLDVYTMVKQQFWSNCEEPLHISINGTAGTGKSYLTNCLRLLLGGSVSTN</sequence>